<evidence type="ECO:0000256" key="1">
    <source>
        <dbReference type="SAM" id="SignalP"/>
    </source>
</evidence>
<reference evidence="2 3" key="1">
    <citation type="submission" date="2024-04" db="EMBL/GenBank/DDBJ databases">
        <title>Flavobacterium sp. DGU99 16S ribosomal RNA gene Genome sequencing and assembly.</title>
        <authorList>
            <person name="Park S."/>
        </authorList>
    </citation>
    <scope>NUCLEOTIDE SEQUENCE [LARGE SCALE GENOMIC DNA]</scope>
    <source>
        <strain evidence="2 3">DGU99</strain>
    </source>
</reference>
<feature type="signal peptide" evidence="1">
    <location>
        <begin position="1"/>
        <end position="19"/>
    </location>
</feature>
<evidence type="ECO:0008006" key="4">
    <source>
        <dbReference type="Google" id="ProtNLM"/>
    </source>
</evidence>
<comment type="caution">
    <text evidence="2">The sequence shown here is derived from an EMBL/GenBank/DDBJ whole genome shotgun (WGS) entry which is preliminary data.</text>
</comment>
<organism evidence="2 3">
    <name type="scientific">Flavobacterium flavipallidum</name>
    <dbReference type="NCBI Taxonomy" id="3139140"/>
    <lineage>
        <taxon>Bacteria</taxon>
        <taxon>Pseudomonadati</taxon>
        <taxon>Bacteroidota</taxon>
        <taxon>Flavobacteriia</taxon>
        <taxon>Flavobacteriales</taxon>
        <taxon>Flavobacteriaceae</taxon>
        <taxon>Flavobacterium</taxon>
    </lineage>
</organism>
<gene>
    <name evidence="2" type="ORF">AAEO59_10380</name>
</gene>
<dbReference type="Proteomes" id="UP001398556">
    <property type="component" value="Unassembled WGS sequence"/>
</dbReference>
<dbReference type="RefSeq" id="WP_341700672.1">
    <property type="nucleotide sequence ID" value="NZ_JBBYHU010000020.1"/>
</dbReference>
<keyword evidence="3" id="KW-1185">Reference proteome</keyword>
<evidence type="ECO:0000313" key="2">
    <source>
        <dbReference type="EMBL" id="MEL1241454.1"/>
    </source>
</evidence>
<accession>A0ABU9HN04</accession>
<protein>
    <recommendedName>
        <fullName evidence="4">DUF481 domain-containing protein</fullName>
    </recommendedName>
</protein>
<proteinExistence type="predicted"/>
<feature type="chain" id="PRO_5046081384" description="DUF481 domain-containing protein" evidence="1">
    <location>
        <begin position="20"/>
        <end position="290"/>
    </location>
</feature>
<name>A0ABU9HN04_9FLAO</name>
<evidence type="ECO:0000313" key="3">
    <source>
        <dbReference type="Proteomes" id="UP001398556"/>
    </source>
</evidence>
<dbReference type="EMBL" id="JBBYHU010000020">
    <property type="protein sequence ID" value="MEL1241454.1"/>
    <property type="molecule type" value="Genomic_DNA"/>
</dbReference>
<sequence>MKRIFILVLFFAFALKFQAQETGTKDQETDEIIDALLEKNQNIEELLKSISKYQIIYLSLNYNNKTFFSGRDIGVEQYNLNPKISYLHSSGFYGSLSGIYYSAFEPNWDLTTASLGFGRDFGKQKKLRYNGSYSRYFYNNSLDNAYSNVLNTTLSFRNKKRNFSSQFSFSYLFGNQNGIQINSTNFVLLNLYKNKNTQLSLKPQLSIVAGNQTIELARNYFFNGHPITVYTTNSTFDLINTQINFPLNFNYKSLDFEISYNFNFPNALKGETNVKNTSYFNFSLGYMINL</sequence>
<keyword evidence="1" id="KW-0732">Signal</keyword>